<name>C4ZID2_THASP</name>
<dbReference type="AlphaFoldDB" id="C4ZID2"/>
<reference evidence="1 2" key="2">
    <citation type="journal article" date="2012" name="Stand. Genomic Sci.">
        <title>Complete genome sequence of Thauera aminoaromatica strain MZ1T.</title>
        <authorList>
            <person name="Jiang K."/>
            <person name="Sanseverino J."/>
            <person name="Chauhan A."/>
            <person name="Lucas S."/>
            <person name="Copeland A."/>
            <person name="Lapidus A."/>
            <person name="Del Rio T.G."/>
            <person name="Dalin E."/>
            <person name="Tice H."/>
            <person name="Bruce D."/>
            <person name="Goodwin L."/>
            <person name="Pitluck S."/>
            <person name="Sims D."/>
            <person name="Brettin T."/>
            <person name="Detter J.C."/>
            <person name="Han C."/>
            <person name="Chang Y.J."/>
            <person name="Larimer F."/>
            <person name="Land M."/>
            <person name="Hauser L."/>
            <person name="Kyrpides N.C."/>
            <person name="Mikhailova N."/>
            <person name="Moser S."/>
            <person name="Jegier P."/>
            <person name="Close D."/>
            <person name="Debruyn J.M."/>
            <person name="Wang Y."/>
            <person name="Layton A.C."/>
            <person name="Allen M.S."/>
            <person name="Sayler G.S."/>
        </authorList>
    </citation>
    <scope>NUCLEOTIDE SEQUENCE [LARGE SCALE GENOMIC DNA]</scope>
    <source>
        <strain evidence="1 2">MZ1T</strain>
    </source>
</reference>
<evidence type="ECO:0000313" key="2">
    <source>
        <dbReference type="Proteomes" id="UP000002186"/>
    </source>
</evidence>
<dbReference type="RefSeq" id="WP_012584181.1">
    <property type="nucleotide sequence ID" value="NC_011662.2"/>
</dbReference>
<organism evidence="1 2">
    <name type="scientific">Thauera aminoaromatica</name>
    <dbReference type="NCBI Taxonomy" id="164330"/>
    <lineage>
        <taxon>Bacteria</taxon>
        <taxon>Pseudomonadati</taxon>
        <taxon>Pseudomonadota</taxon>
        <taxon>Betaproteobacteria</taxon>
        <taxon>Rhodocyclales</taxon>
        <taxon>Zoogloeaceae</taxon>
        <taxon>Thauera</taxon>
    </lineage>
</organism>
<dbReference type="EMBL" id="CP001281">
    <property type="protein sequence ID" value="ACK52826.1"/>
    <property type="molecule type" value="Genomic_DNA"/>
</dbReference>
<dbReference type="HOGENOM" id="CLU_2653293_0_0_4"/>
<accession>C4ZID2</accession>
<evidence type="ECO:0000313" key="1">
    <source>
        <dbReference type="EMBL" id="ACK52826.1"/>
    </source>
</evidence>
<sequence length="76" mass="8020">MSTKVSIQYAVDEASGTTAHLYDECLAPADSAVFLELTGISEVSVDVTPNGTTVTIAIARELAAKLGLIPRIKQQE</sequence>
<gene>
    <name evidence="1" type="ordered locus">Tmz1t_0023</name>
</gene>
<proteinExistence type="predicted"/>
<dbReference type="Proteomes" id="UP000002186">
    <property type="component" value="Chromosome"/>
</dbReference>
<protein>
    <submittedName>
        <fullName evidence="1">Uncharacterized protein</fullName>
    </submittedName>
</protein>
<keyword evidence="2" id="KW-1185">Reference proteome</keyword>
<dbReference type="KEGG" id="tmz:Tmz1t_0023"/>
<dbReference type="STRING" id="85643.Tmz1t_0023"/>
<reference evidence="2" key="1">
    <citation type="submission" date="2009-05" db="EMBL/GenBank/DDBJ databases">
        <title>Complete sequence of chromosome of Thauera sp. MZ1T.</title>
        <authorList>
            <consortium name="US DOE Joint Genome Institute"/>
            <person name="Lucas S."/>
            <person name="Copeland A."/>
            <person name="Lapidus A."/>
            <person name="Glavina del Rio T."/>
            <person name="Dalin E."/>
            <person name="Tice H."/>
            <person name="Bruce D."/>
            <person name="Goodwin L."/>
            <person name="Pitluck S."/>
            <person name="Sims D."/>
            <person name="Brettin T."/>
            <person name="Detter J.C."/>
            <person name="Han C."/>
            <person name="Larimer F."/>
            <person name="Land M."/>
            <person name="Hauser L."/>
            <person name="Kyrpides N."/>
            <person name="Mikhailova N."/>
            <person name="Sayler G.S."/>
        </authorList>
    </citation>
    <scope>NUCLEOTIDE SEQUENCE [LARGE SCALE GENOMIC DNA]</scope>
    <source>
        <strain evidence="2">MZ1T</strain>
    </source>
</reference>